<evidence type="ECO:0000259" key="1">
    <source>
        <dbReference type="Pfam" id="PF13581"/>
    </source>
</evidence>
<evidence type="ECO:0000313" key="3">
    <source>
        <dbReference type="Proteomes" id="UP000249794"/>
    </source>
</evidence>
<dbReference type="Gene3D" id="3.30.565.10">
    <property type="entry name" value="Histidine kinase-like ATPase, C-terminal domain"/>
    <property type="match status" value="1"/>
</dbReference>
<dbReference type="GO" id="GO:0005524">
    <property type="term" value="F:ATP binding"/>
    <property type="evidence" value="ECO:0007669"/>
    <property type="project" value="UniProtKB-KW"/>
</dbReference>
<dbReference type="Proteomes" id="UP000249794">
    <property type="component" value="Unassembled WGS sequence"/>
</dbReference>
<dbReference type="InterPro" id="IPR036890">
    <property type="entry name" value="HATPase_C_sf"/>
</dbReference>
<protein>
    <submittedName>
        <fullName evidence="2">ATP-binding protein</fullName>
    </submittedName>
</protein>
<organism evidence="2 3">
    <name type="scientific">Phormidesmis priestleyi</name>
    <dbReference type="NCBI Taxonomy" id="268141"/>
    <lineage>
        <taxon>Bacteria</taxon>
        <taxon>Bacillati</taxon>
        <taxon>Cyanobacteriota</taxon>
        <taxon>Cyanophyceae</taxon>
        <taxon>Leptolyngbyales</taxon>
        <taxon>Leptolyngbyaceae</taxon>
        <taxon>Phormidesmis</taxon>
    </lineage>
</organism>
<dbReference type="EMBL" id="QBMP01000108">
    <property type="protein sequence ID" value="PZO54788.1"/>
    <property type="molecule type" value="Genomic_DNA"/>
</dbReference>
<evidence type="ECO:0000313" key="2">
    <source>
        <dbReference type="EMBL" id="PZO54788.1"/>
    </source>
</evidence>
<keyword evidence="2" id="KW-0067">ATP-binding</keyword>
<dbReference type="SUPFAM" id="SSF55874">
    <property type="entry name" value="ATPase domain of HSP90 chaperone/DNA topoisomerase II/histidine kinase"/>
    <property type="match status" value="1"/>
</dbReference>
<feature type="domain" description="Histidine kinase/HSP90-like ATPase" evidence="1">
    <location>
        <begin position="35"/>
        <end position="130"/>
    </location>
</feature>
<accession>A0A2W4ZIV3</accession>
<gene>
    <name evidence="2" type="ORF">DCF15_11330</name>
</gene>
<sequence>MNFSGRSLPIKKWESLSFTSTLYLRPILDALLESTPNPLHDELRLGLQEALVNAATHGNHLDPQKVVSVRHARANGYYWWIVTDQGEGFERPDYCGCPLDEIAEIDETLPGNPVVSECGRGLYILHQVFDQ</sequence>
<dbReference type="InterPro" id="IPR003594">
    <property type="entry name" value="HATPase_dom"/>
</dbReference>
<dbReference type="Pfam" id="PF13581">
    <property type="entry name" value="HATPase_c_2"/>
    <property type="match status" value="1"/>
</dbReference>
<feature type="non-terminal residue" evidence="2">
    <location>
        <position position="131"/>
    </location>
</feature>
<dbReference type="CDD" id="cd16936">
    <property type="entry name" value="HATPase_RsbW-like"/>
    <property type="match status" value="1"/>
</dbReference>
<dbReference type="AlphaFoldDB" id="A0A2W4ZIV3"/>
<name>A0A2W4ZIV3_9CYAN</name>
<proteinExistence type="predicted"/>
<reference evidence="3" key="1">
    <citation type="submission" date="2018-04" db="EMBL/GenBank/DDBJ databases">
        <authorList>
            <person name="Cornet L."/>
        </authorList>
    </citation>
    <scope>NUCLEOTIDE SEQUENCE [LARGE SCALE GENOMIC DNA]</scope>
</reference>
<keyword evidence="2" id="KW-0547">Nucleotide-binding</keyword>
<comment type="caution">
    <text evidence="2">The sequence shown here is derived from an EMBL/GenBank/DDBJ whole genome shotgun (WGS) entry which is preliminary data.</text>
</comment>
<reference evidence="2 3" key="2">
    <citation type="submission" date="2018-06" db="EMBL/GenBank/DDBJ databases">
        <title>Metagenomic assembly of (sub)arctic Cyanobacteria and their associated microbiome from non-axenic cultures.</title>
        <authorList>
            <person name="Baurain D."/>
        </authorList>
    </citation>
    <scope>NUCLEOTIDE SEQUENCE [LARGE SCALE GENOMIC DNA]</scope>
    <source>
        <strain evidence="2">ULC027bin1</strain>
    </source>
</reference>